<proteinExistence type="predicted"/>
<keyword evidence="1" id="KW-0812">Transmembrane</keyword>
<name>A0A2N1NDR6_9GLOM</name>
<keyword evidence="1" id="KW-0472">Membrane</keyword>
<reference evidence="2 3" key="1">
    <citation type="submission" date="2016-04" db="EMBL/GenBank/DDBJ databases">
        <title>Genome analyses suggest a sexual origin of heterokaryosis in a supposedly ancient asexual fungus.</title>
        <authorList>
            <person name="Ropars J."/>
            <person name="Sedzielewska K."/>
            <person name="Noel J."/>
            <person name="Charron P."/>
            <person name="Farinelli L."/>
            <person name="Marton T."/>
            <person name="Kruger M."/>
            <person name="Pelin A."/>
            <person name="Brachmann A."/>
            <person name="Corradi N."/>
        </authorList>
    </citation>
    <scope>NUCLEOTIDE SEQUENCE [LARGE SCALE GENOMIC DNA]</scope>
    <source>
        <strain evidence="2 3">C2</strain>
    </source>
</reference>
<gene>
    <name evidence="2" type="ORF">RhiirC2_743507</name>
</gene>
<dbReference type="AlphaFoldDB" id="A0A2N1NDR6"/>
<evidence type="ECO:0000313" key="2">
    <source>
        <dbReference type="EMBL" id="PKK72038.1"/>
    </source>
</evidence>
<sequence>MSFLYRKQYPTDTPSLPTSSLLILLLLLWPLRSVLLNTDKVSSVRFPKIVV</sequence>
<evidence type="ECO:0000313" key="3">
    <source>
        <dbReference type="Proteomes" id="UP000233469"/>
    </source>
</evidence>
<reference evidence="2 3" key="2">
    <citation type="submission" date="2017-10" db="EMBL/GenBank/DDBJ databases">
        <title>Extensive intraspecific genome diversity in a model arbuscular mycorrhizal fungus.</title>
        <authorList>
            <person name="Chen E.C.H."/>
            <person name="Morin E."/>
            <person name="Baudet D."/>
            <person name="Noel J."/>
            <person name="Ndikumana S."/>
            <person name="Charron P."/>
            <person name="St-Onge C."/>
            <person name="Giorgi J."/>
            <person name="Grigoriev I.V."/>
            <person name="Roux C."/>
            <person name="Martin F.M."/>
            <person name="Corradi N."/>
        </authorList>
    </citation>
    <scope>NUCLEOTIDE SEQUENCE [LARGE SCALE GENOMIC DNA]</scope>
    <source>
        <strain evidence="2 3">C2</strain>
    </source>
</reference>
<organism evidence="2 3">
    <name type="scientific">Rhizophagus irregularis</name>
    <dbReference type="NCBI Taxonomy" id="588596"/>
    <lineage>
        <taxon>Eukaryota</taxon>
        <taxon>Fungi</taxon>
        <taxon>Fungi incertae sedis</taxon>
        <taxon>Mucoromycota</taxon>
        <taxon>Glomeromycotina</taxon>
        <taxon>Glomeromycetes</taxon>
        <taxon>Glomerales</taxon>
        <taxon>Glomeraceae</taxon>
        <taxon>Rhizophagus</taxon>
    </lineage>
</organism>
<evidence type="ECO:0000256" key="1">
    <source>
        <dbReference type="SAM" id="Phobius"/>
    </source>
</evidence>
<dbReference type="EMBL" id="LLXL01000465">
    <property type="protein sequence ID" value="PKK72038.1"/>
    <property type="molecule type" value="Genomic_DNA"/>
</dbReference>
<comment type="caution">
    <text evidence="2">The sequence shown here is derived from an EMBL/GenBank/DDBJ whole genome shotgun (WGS) entry which is preliminary data.</text>
</comment>
<accession>A0A2N1NDR6</accession>
<keyword evidence="1" id="KW-1133">Transmembrane helix</keyword>
<feature type="transmembrane region" description="Helical" evidence="1">
    <location>
        <begin position="20"/>
        <end position="38"/>
    </location>
</feature>
<dbReference type="Proteomes" id="UP000233469">
    <property type="component" value="Unassembled WGS sequence"/>
</dbReference>
<protein>
    <submittedName>
        <fullName evidence="2">Uncharacterized protein</fullName>
    </submittedName>
</protein>